<dbReference type="Gene3D" id="1.10.10.60">
    <property type="entry name" value="Homeodomain-like"/>
    <property type="match status" value="1"/>
</dbReference>
<dbReference type="InterPro" id="IPR009057">
    <property type="entry name" value="Homeodomain-like_sf"/>
</dbReference>
<dbReference type="RefSeq" id="WP_269034506.1">
    <property type="nucleotide sequence ID" value="NZ_CP114040.1"/>
</dbReference>
<dbReference type="InterPro" id="IPR002197">
    <property type="entry name" value="HTH_Fis"/>
</dbReference>
<dbReference type="PANTHER" id="PTHR44591">
    <property type="entry name" value="STRESS RESPONSE REGULATOR PROTEIN 1"/>
    <property type="match status" value="1"/>
</dbReference>
<dbReference type="Pfam" id="PF02954">
    <property type="entry name" value="HTH_8"/>
    <property type="match status" value="1"/>
</dbReference>
<keyword evidence="1 3" id="KW-0597">Phosphoprotein</keyword>
<dbReference type="SMART" id="SM00448">
    <property type="entry name" value="REC"/>
    <property type="match status" value="1"/>
</dbReference>
<dbReference type="PRINTS" id="PR01590">
    <property type="entry name" value="HTHFIS"/>
</dbReference>
<dbReference type="EMBL" id="CP114040">
    <property type="protein sequence ID" value="WAS92157.1"/>
    <property type="molecule type" value="Genomic_DNA"/>
</dbReference>
<protein>
    <submittedName>
        <fullName evidence="6">Response regulator</fullName>
    </submittedName>
</protein>
<evidence type="ECO:0000313" key="7">
    <source>
        <dbReference type="Proteomes" id="UP001164459"/>
    </source>
</evidence>
<accession>A0ABY7GYU8</accession>
<proteinExistence type="predicted"/>
<feature type="domain" description="Response regulatory" evidence="5">
    <location>
        <begin position="10"/>
        <end position="124"/>
    </location>
</feature>
<reference evidence="6" key="1">
    <citation type="submission" date="2022-11" db="EMBL/GenBank/DDBJ databases">
        <title>Minimal conservation of predation-associated metabolite biosynthetic gene clusters underscores biosynthetic potential of Myxococcota including descriptions for ten novel species: Archangium lansinium sp. nov., Myxococcus landrumus sp. nov., Nannocystis bai.</title>
        <authorList>
            <person name="Ahearne A."/>
            <person name="Stevens C."/>
            <person name="Dowd S."/>
        </authorList>
    </citation>
    <scope>NUCLEOTIDE SEQUENCE</scope>
    <source>
        <strain evidence="6">Fl3</strain>
    </source>
</reference>
<feature type="modified residue" description="4-aspartylphosphate" evidence="3">
    <location>
        <position position="59"/>
    </location>
</feature>
<feature type="compositionally biased region" description="Basic and acidic residues" evidence="4">
    <location>
        <begin position="181"/>
        <end position="190"/>
    </location>
</feature>
<keyword evidence="7" id="KW-1185">Reference proteome</keyword>
<evidence type="ECO:0000313" key="6">
    <source>
        <dbReference type="EMBL" id="WAS92157.1"/>
    </source>
</evidence>
<evidence type="ECO:0000256" key="4">
    <source>
        <dbReference type="SAM" id="MobiDB-lite"/>
    </source>
</evidence>
<feature type="compositionally biased region" description="Basic residues" evidence="4">
    <location>
        <begin position="171"/>
        <end position="180"/>
    </location>
</feature>
<dbReference type="InterPro" id="IPR011006">
    <property type="entry name" value="CheY-like_superfamily"/>
</dbReference>
<dbReference type="Gene3D" id="3.40.50.2300">
    <property type="match status" value="1"/>
</dbReference>
<dbReference type="InterPro" id="IPR001789">
    <property type="entry name" value="Sig_transdc_resp-reg_receiver"/>
</dbReference>
<evidence type="ECO:0000256" key="2">
    <source>
        <dbReference type="ARBA" id="ARBA00023012"/>
    </source>
</evidence>
<dbReference type="PANTHER" id="PTHR44591:SF14">
    <property type="entry name" value="PROTEIN PILG"/>
    <property type="match status" value="1"/>
</dbReference>
<dbReference type="CDD" id="cd17563">
    <property type="entry name" value="REC_RegA-like"/>
    <property type="match status" value="1"/>
</dbReference>
<dbReference type="PROSITE" id="PS50110">
    <property type="entry name" value="RESPONSE_REGULATORY"/>
    <property type="match status" value="1"/>
</dbReference>
<feature type="region of interest" description="Disordered" evidence="4">
    <location>
        <begin position="171"/>
        <end position="190"/>
    </location>
</feature>
<name>A0ABY7GYU8_9BACT</name>
<gene>
    <name evidence="6" type="ORF">O0S08_38740</name>
</gene>
<dbReference type="SUPFAM" id="SSF46689">
    <property type="entry name" value="Homeodomain-like"/>
    <property type="match status" value="1"/>
</dbReference>
<evidence type="ECO:0000256" key="3">
    <source>
        <dbReference type="PROSITE-ProRule" id="PRU00169"/>
    </source>
</evidence>
<dbReference type="InterPro" id="IPR050595">
    <property type="entry name" value="Bact_response_regulator"/>
</dbReference>
<dbReference type="Proteomes" id="UP001164459">
    <property type="component" value="Chromosome"/>
</dbReference>
<evidence type="ECO:0000256" key="1">
    <source>
        <dbReference type="ARBA" id="ARBA00022553"/>
    </source>
</evidence>
<dbReference type="Pfam" id="PF00072">
    <property type="entry name" value="Response_reg"/>
    <property type="match status" value="1"/>
</dbReference>
<dbReference type="SUPFAM" id="SSF52172">
    <property type="entry name" value="CheY-like"/>
    <property type="match status" value="1"/>
</dbReference>
<organism evidence="6 7">
    <name type="scientific">Nannocystis punicea</name>
    <dbReference type="NCBI Taxonomy" id="2995304"/>
    <lineage>
        <taxon>Bacteria</taxon>
        <taxon>Pseudomonadati</taxon>
        <taxon>Myxococcota</taxon>
        <taxon>Polyangia</taxon>
        <taxon>Nannocystales</taxon>
        <taxon>Nannocystaceae</taxon>
        <taxon>Nannocystis</taxon>
    </lineage>
</organism>
<keyword evidence="2" id="KW-0902">Two-component regulatory system</keyword>
<sequence length="190" mass="20645">MSEAADNHSTVLVVDDDKPFCAALAGSLRRRGCAAIVAHNFDDAMSEAEAWAPDRAVVDLRMPGRGGLELVAALRKLDPTMAIVVLTGFGSIASAIEAIKLGATYYLTKPAEPDEILRAFERVEPTIVEPPSPHAAKPLDELEWEHLQQVLTDCNGNVSEAARRLGMHRRSLQRKLARGRPTHEPPPEAP</sequence>
<evidence type="ECO:0000259" key="5">
    <source>
        <dbReference type="PROSITE" id="PS50110"/>
    </source>
</evidence>